<gene>
    <name evidence="2" type="ORF">OIU74_018927</name>
</gene>
<evidence type="ECO:0000256" key="1">
    <source>
        <dbReference type="SAM" id="MobiDB-lite"/>
    </source>
</evidence>
<feature type="compositionally biased region" description="Gly residues" evidence="1">
    <location>
        <begin position="64"/>
        <end position="75"/>
    </location>
</feature>
<organism evidence="2 3">
    <name type="scientific">Salix koriyanagi</name>
    <dbReference type="NCBI Taxonomy" id="2511006"/>
    <lineage>
        <taxon>Eukaryota</taxon>
        <taxon>Viridiplantae</taxon>
        <taxon>Streptophyta</taxon>
        <taxon>Embryophyta</taxon>
        <taxon>Tracheophyta</taxon>
        <taxon>Spermatophyta</taxon>
        <taxon>Magnoliopsida</taxon>
        <taxon>eudicotyledons</taxon>
        <taxon>Gunneridae</taxon>
        <taxon>Pentapetalae</taxon>
        <taxon>rosids</taxon>
        <taxon>fabids</taxon>
        <taxon>Malpighiales</taxon>
        <taxon>Salicaceae</taxon>
        <taxon>Saliceae</taxon>
        <taxon>Salix</taxon>
    </lineage>
</organism>
<name>A0A9Q1AJ07_9ROSI</name>
<dbReference type="AlphaFoldDB" id="A0A9Q1AJ07"/>
<dbReference type="EMBL" id="JAPFFM010000002">
    <property type="protein sequence ID" value="KAJ6772811.1"/>
    <property type="molecule type" value="Genomic_DNA"/>
</dbReference>
<reference evidence="2" key="1">
    <citation type="submission" date="2022-11" db="EMBL/GenBank/DDBJ databases">
        <authorList>
            <person name="Hyden B.L."/>
            <person name="Feng K."/>
            <person name="Yates T."/>
            <person name="Jawdy S."/>
            <person name="Smart L.B."/>
            <person name="Muchero W."/>
        </authorList>
    </citation>
    <scope>NUCLEOTIDE SEQUENCE</scope>
    <source>
        <tissue evidence="2">Shoot tip</tissue>
    </source>
</reference>
<sequence length="89" mass="9568">MTVQKSCASKHMPRRSSPAPLLVQNPHHLTKTSPLNPFHVSLSPTPVSRLEPLLEEPPYMGRFTAGGGGGGGIGSGDNDEEHYHVQVRS</sequence>
<accession>A0A9Q1AJ07</accession>
<reference evidence="2" key="2">
    <citation type="journal article" date="2023" name="Int. J. Mol. Sci.">
        <title>De Novo Assembly and Annotation of 11 Diverse Shrub Willow (Salix) Genomes Reveals Novel Gene Organization in Sex-Linked Regions.</title>
        <authorList>
            <person name="Hyden B."/>
            <person name="Feng K."/>
            <person name="Yates T.B."/>
            <person name="Jawdy S."/>
            <person name="Cereghino C."/>
            <person name="Smart L.B."/>
            <person name="Muchero W."/>
        </authorList>
    </citation>
    <scope>NUCLEOTIDE SEQUENCE</scope>
    <source>
        <tissue evidence="2">Shoot tip</tissue>
    </source>
</reference>
<feature type="region of interest" description="Disordered" evidence="1">
    <location>
        <begin position="1"/>
        <end position="37"/>
    </location>
</feature>
<feature type="region of interest" description="Disordered" evidence="1">
    <location>
        <begin position="58"/>
        <end position="89"/>
    </location>
</feature>
<protein>
    <submittedName>
        <fullName evidence="2">Uncharacterized protein</fullName>
    </submittedName>
</protein>
<proteinExistence type="predicted"/>
<comment type="caution">
    <text evidence="2">The sequence shown here is derived from an EMBL/GenBank/DDBJ whole genome shotgun (WGS) entry which is preliminary data.</text>
</comment>
<evidence type="ECO:0000313" key="2">
    <source>
        <dbReference type="EMBL" id="KAJ6772811.1"/>
    </source>
</evidence>
<dbReference type="Proteomes" id="UP001151752">
    <property type="component" value="Chromosome 10"/>
</dbReference>
<keyword evidence="3" id="KW-1185">Reference proteome</keyword>
<evidence type="ECO:0000313" key="3">
    <source>
        <dbReference type="Proteomes" id="UP001151752"/>
    </source>
</evidence>